<proteinExistence type="predicted"/>
<sequence length="12" mass="1433">MHFFSSATMVKF</sequence>
<protein>
    <submittedName>
        <fullName evidence="1">Uncharacterized protein</fullName>
    </submittedName>
</protein>
<reference evidence="1" key="1">
    <citation type="submission" date="2018-02" db="EMBL/GenBank/DDBJ databases">
        <title>Rhizophora mucronata_Transcriptome.</title>
        <authorList>
            <person name="Meera S.P."/>
            <person name="Sreeshan A."/>
            <person name="Augustine A."/>
        </authorList>
    </citation>
    <scope>NUCLEOTIDE SEQUENCE</scope>
    <source>
        <tissue evidence="1">Leaf</tissue>
    </source>
</reference>
<organism evidence="1">
    <name type="scientific">Rhizophora mucronata</name>
    <name type="common">Asiatic mangrove</name>
    <dbReference type="NCBI Taxonomy" id="61149"/>
    <lineage>
        <taxon>Eukaryota</taxon>
        <taxon>Viridiplantae</taxon>
        <taxon>Streptophyta</taxon>
        <taxon>Embryophyta</taxon>
        <taxon>Tracheophyta</taxon>
        <taxon>Spermatophyta</taxon>
        <taxon>Magnoliopsida</taxon>
        <taxon>eudicotyledons</taxon>
        <taxon>Gunneridae</taxon>
        <taxon>Pentapetalae</taxon>
        <taxon>rosids</taxon>
        <taxon>fabids</taxon>
        <taxon>Malpighiales</taxon>
        <taxon>Rhizophoraceae</taxon>
        <taxon>Rhizophora</taxon>
    </lineage>
</organism>
<accession>A0A2P2PSH8</accession>
<name>A0A2P2PSH8_RHIMU</name>
<evidence type="ECO:0000313" key="1">
    <source>
        <dbReference type="EMBL" id="MBX57652.1"/>
    </source>
</evidence>
<dbReference type="EMBL" id="GGEC01077168">
    <property type="protein sequence ID" value="MBX57652.1"/>
    <property type="molecule type" value="Transcribed_RNA"/>
</dbReference>